<keyword evidence="1" id="KW-0238">DNA-binding</keyword>
<evidence type="ECO:0000313" key="4">
    <source>
        <dbReference type="Proteomes" id="UP000283431"/>
    </source>
</evidence>
<proteinExistence type="predicted"/>
<comment type="caution">
    <text evidence="3">The sequence shown here is derived from an EMBL/GenBank/DDBJ whole genome shotgun (WGS) entry which is preliminary data.</text>
</comment>
<evidence type="ECO:0000256" key="1">
    <source>
        <dbReference type="ARBA" id="ARBA00023125"/>
    </source>
</evidence>
<reference evidence="3 4" key="1">
    <citation type="submission" date="2018-08" db="EMBL/GenBank/DDBJ databases">
        <title>A genome reference for cultivated species of the human gut microbiota.</title>
        <authorList>
            <person name="Zou Y."/>
            <person name="Xue W."/>
            <person name="Luo G."/>
        </authorList>
    </citation>
    <scope>NUCLEOTIDE SEQUENCE [LARGE SCALE GENOMIC DNA]</scope>
    <source>
        <strain evidence="3 4">AM48-7</strain>
    </source>
</reference>
<dbReference type="Pfam" id="PF01381">
    <property type="entry name" value="HTH_3"/>
    <property type="match status" value="1"/>
</dbReference>
<gene>
    <name evidence="3" type="ORF">DW975_07150</name>
</gene>
<dbReference type="EMBL" id="QSEN01000010">
    <property type="protein sequence ID" value="RGZ75319.1"/>
    <property type="molecule type" value="Genomic_DNA"/>
</dbReference>
<dbReference type="PROSITE" id="PS50943">
    <property type="entry name" value="HTH_CROC1"/>
    <property type="match status" value="1"/>
</dbReference>
<dbReference type="AlphaFoldDB" id="A0A413PGZ2"/>
<evidence type="ECO:0000259" key="2">
    <source>
        <dbReference type="PROSITE" id="PS50943"/>
    </source>
</evidence>
<dbReference type="Gene3D" id="1.10.260.40">
    <property type="entry name" value="lambda repressor-like DNA-binding domains"/>
    <property type="match status" value="1"/>
</dbReference>
<evidence type="ECO:0000313" key="3">
    <source>
        <dbReference type="EMBL" id="RGZ75319.1"/>
    </source>
</evidence>
<sequence>MLYWYRKEGGEQDMASKELGGKLRELRDSKGFTQQQVADELGLKNKSTLGSWEIGKSEPDAFTFLKLCKLYGVDNILGVFGDETPTPKKTDMHLTDQEREIILRYRKSDTIDKQIVLRALGMDEKGDNEKMA</sequence>
<name>A0A413PGZ2_9FIRM</name>
<dbReference type="SMART" id="SM00530">
    <property type="entry name" value="HTH_XRE"/>
    <property type="match status" value="1"/>
</dbReference>
<dbReference type="CDD" id="cd00093">
    <property type="entry name" value="HTH_XRE"/>
    <property type="match status" value="1"/>
</dbReference>
<protein>
    <submittedName>
        <fullName evidence="3">XRE family transcriptional regulator</fullName>
    </submittedName>
</protein>
<dbReference type="SUPFAM" id="SSF47413">
    <property type="entry name" value="lambda repressor-like DNA-binding domains"/>
    <property type="match status" value="1"/>
</dbReference>
<organism evidence="3 4">
    <name type="scientific">Agathobacter rectalis</name>
    <dbReference type="NCBI Taxonomy" id="39491"/>
    <lineage>
        <taxon>Bacteria</taxon>
        <taxon>Bacillati</taxon>
        <taxon>Bacillota</taxon>
        <taxon>Clostridia</taxon>
        <taxon>Lachnospirales</taxon>
        <taxon>Lachnospiraceae</taxon>
        <taxon>Agathobacter</taxon>
    </lineage>
</organism>
<dbReference type="Proteomes" id="UP000283431">
    <property type="component" value="Unassembled WGS sequence"/>
</dbReference>
<dbReference type="PANTHER" id="PTHR46558">
    <property type="entry name" value="TRACRIPTIONAL REGULATORY PROTEIN-RELATED-RELATED"/>
    <property type="match status" value="1"/>
</dbReference>
<dbReference type="PANTHER" id="PTHR46558:SF11">
    <property type="entry name" value="HTH-TYPE TRANSCRIPTIONAL REGULATOR XRE"/>
    <property type="match status" value="1"/>
</dbReference>
<accession>A0A413PGZ2</accession>
<dbReference type="InterPro" id="IPR001387">
    <property type="entry name" value="Cro/C1-type_HTH"/>
</dbReference>
<feature type="domain" description="HTH cro/C1-type" evidence="2">
    <location>
        <begin position="23"/>
        <end position="77"/>
    </location>
</feature>
<dbReference type="InterPro" id="IPR010982">
    <property type="entry name" value="Lambda_DNA-bd_dom_sf"/>
</dbReference>
<dbReference type="GO" id="GO:0003677">
    <property type="term" value="F:DNA binding"/>
    <property type="evidence" value="ECO:0007669"/>
    <property type="project" value="UniProtKB-KW"/>
</dbReference>